<keyword evidence="11 13" id="KW-0472">Membrane</keyword>
<keyword evidence="4 13" id="KW-0633">Potassium transport</keyword>
<dbReference type="InterPro" id="IPR045319">
    <property type="entry name" value="KAT/AKT"/>
</dbReference>
<dbReference type="Proteomes" id="UP000275267">
    <property type="component" value="Unassembled WGS sequence"/>
</dbReference>
<evidence type="ECO:0000259" key="14">
    <source>
        <dbReference type="PROSITE" id="PS50042"/>
    </source>
</evidence>
<proteinExistence type="inferred from homology"/>
<keyword evidence="5 13" id="KW-0812">Transmembrane</keyword>
<accession>A0A3L6SLN9</accession>
<name>A0A3L6SLN9_PANMI</name>
<reference evidence="17" key="1">
    <citation type="journal article" date="2019" name="Nat. Commun.">
        <title>The genome of broomcorn millet.</title>
        <authorList>
            <person name="Zou C."/>
            <person name="Miki D."/>
            <person name="Li D."/>
            <person name="Tang Q."/>
            <person name="Xiao L."/>
            <person name="Rajput S."/>
            <person name="Deng P."/>
            <person name="Jia W."/>
            <person name="Huang R."/>
            <person name="Zhang M."/>
            <person name="Sun Y."/>
            <person name="Hu J."/>
            <person name="Fu X."/>
            <person name="Schnable P.S."/>
            <person name="Li F."/>
            <person name="Zhang H."/>
            <person name="Feng B."/>
            <person name="Zhu X."/>
            <person name="Liu R."/>
            <person name="Schnable J.C."/>
            <person name="Zhu J.-K."/>
            <person name="Zhang H."/>
        </authorList>
    </citation>
    <scope>NUCLEOTIDE SEQUENCE [LARGE SCALE GENOMIC DNA]</scope>
</reference>
<feature type="transmembrane region" description="Helical" evidence="13">
    <location>
        <begin position="119"/>
        <end position="143"/>
    </location>
</feature>
<dbReference type="InterPro" id="IPR005821">
    <property type="entry name" value="Ion_trans_dom"/>
</dbReference>
<evidence type="ECO:0000256" key="13">
    <source>
        <dbReference type="RuleBase" id="RU369015"/>
    </source>
</evidence>
<keyword evidence="7 13" id="KW-0851">Voltage-gated channel</keyword>
<feature type="transmembrane region" description="Helical" evidence="13">
    <location>
        <begin position="303"/>
        <end position="328"/>
    </location>
</feature>
<feature type="transmembrane region" description="Helical" evidence="13">
    <location>
        <begin position="229"/>
        <end position="249"/>
    </location>
</feature>
<dbReference type="STRING" id="4540.A0A3L6SLN9"/>
<dbReference type="SUPFAM" id="SSF81324">
    <property type="entry name" value="Voltage-gated potassium channels"/>
    <property type="match status" value="1"/>
</dbReference>
<comment type="similarity">
    <text evidence="2 13">Belongs to the potassium channel family. Plant (TC 1.A.1.4) subfamily.</text>
</comment>
<dbReference type="PRINTS" id="PR01463">
    <property type="entry name" value="EAGCHANLFMLY"/>
</dbReference>
<dbReference type="InterPro" id="IPR000595">
    <property type="entry name" value="cNMP-bd_dom"/>
</dbReference>
<dbReference type="PANTHER" id="PTHR45743:SF27">
    <property type="entry name" value="POTASSIUM CHANNEL KAT3"/>
    <property type="match status" value="1"/>
</dbReference>
<keyword evidence="12 13" id="KW-0407">Ion channel</keyword>
<dbReference type="GO" id="GO:0034702">
    <property type="term" value="C:monoatomic ion channel complex"/>
    <property type="evidence" value="ECO:0007669"/>
    <property type="project" value="UniProtKB-KW"/>
</dbReference>
<dbReference type="SUPFAM" id="SSF51206">
    <property type="entry name" value="cAMP-binding domain-like"/>
    <property type="match status" value="1"/>
</dbReference>
<dbReference type="AlphaFoldDB" id="A0A3L6SLN9"/>
<protein>
    <recommendedName>
        <fullName evidence="13">Potassium channel</fullName>
    </recommendedName>
</protein>
<dbReference type="OrthoDB" id="426293at2759"/>
<comment type="subunit">
    <text evidence="13">The potassium channel is composed of a homo- or heterotetrameric complex of pore-forming subunits.</text>
</comment>
<dbReference type="FunFam" id="2.60.120.10:FF:000074">
    <property type="entry name" value="Potassium channel KAT2"/>
    <property type="match status" value="1"/>
</dbReference>
<evidence type="ECO:0000256" key="10">
    <source>
        <dbReference type="ARBA" id="ARBA00023065"/>
    </source>
</evidence>
<evidence type="ECO:0000256" key="3">
    <source>
        <dbReference type="ARBA" id="ARBA00022448"/>
    </source>
</evidence>
<evidence type="ECO:0000256" key="5">
    <source>
        <dbReference type="ARBA" id="ARBA00022692"/>
    </source>
</evidence>
<evidence type="ECO:0000256" key="8">
    <source>
        <dbReference type="ARBA" id="ARBA00022958"/>
    </source>
</evidence>
<dbReference type="InterPro" id="IPR003938">
    <property type="entry name" value="K_chnl_volt-dep_EAG/ELK/ERG"/>
</dbReference>
<comment type="caution">
    <text evidence="16">The sequence shown here is derived from an EMBL/GenBank/DDBJ whole genome shotgun (WGS) entry which is preliminary data.</text>
</comment>
<keyword evidence="17" id="KW-1185">Reference proteome</keyword>
<dbReference type="EMBL" id="PQIB02000004">
    <property type="protein sequence ID" value="RLN22453.1"/>
    <property type="molecule type" value="Genomic_DNA"/>
</dbReference>
<comment type="domain">
    <text evidence="13">The KHA domain (rich in hydrophobic and acidic residues) present in the C-terminal part is likely to be important for tetramerization.</text>
</comment>
<sequence>MERPEAEGESWTLPAANNGRGGVSGELLPAFGEPFPPSVGNIINPYDCRYRYASIPCCALRAYVEVSIIHARADVSAHAAGRVSVSPRWWQGFLIVLVLYSAWASPFKLALERAATTPLLVVDLVVDVFFAVDIAVSFSVAYFDRSANLFVDDRRKIATRYLTRPWFAMDVASTIPFHIIYRLVSGRSTGFFRYLNLLRLWRLRRVSKLFARLEKDIRFNYFYTRVVKLIVVTLFALHSSACIFLWMAFHHRDKERTWLGSQVRDFTDRSVWVGYTCAVYWSITTLATVGYGDLHAVNPGEMAFATCYMLFNLGLNSYIIGNMTNLVVHAATNTFKMRDMVRRVSTFGAVNRLPRELREQMMASAQLRFNTGEVVQQQLLSDLPRALRSGVAQHLFRDTVERCYLFQGVSDGLVVQLVSEMTAEYFPPKADIVLQNETSTDCYIIVSGAVDVLASADDGREKLVMKVGPHGMAGELGVIFGTPQPFTVRSRRLTEVVRIGHSRLLQILCPNTADADTVHANFVRYLKSLKEHVVAEAPFLREILSDIGLDRLQNGAIFQRQPHNGGKIVRGQDARLGTGQYERRQHKPRVVIHDHFPGDGTEKTRNRPGGKLICLPDSLQELMEIAEAKLGKAVRKVLTVDGAEVDDIAVLRDGDHLVLCW</sequence>
<comment type="subcellular location">
    <subcellularLocation>
        <location evidence="1 13">Membrane</location>
        <topology evidence="1 13">Multi-pass membrane protein</topology>
    </subcellularLocation>
</comment>
<keyword evidence="10 13" id="KW-0406">Ion transport</keyword>
<dbReference type="InterPro" id="IPR018490">
    <property type="entry name" value="cNMP-bd_dom_sf"/>
</dbReference>
<feature type="transmembrane region" description="Helical" evidence="13">
    <location>
        <begin position="89"/>
        <end position="107"/>
    </location>
</feature>
<evidence type="ECO:0000256" key="11">
    <source>
        <dbReference type="ARBA" id="ARBA00023136"/>
    </source>
</evidence>
<dbReference type="Gene3D" id="1.10.287.70">
    <property type="match status" value="1"/>
</dbReference>
<evidence type="ECO:0000256" key="7">
    <source>
        <dbReference type="ARBA" id="ARBA00022882"/>
    </source>
</evidence>
<evidence type="ECO:0000313" key="16">
    <source>
        <dbReference type="EMBL" id="RLN22453.1"/>
    </source>
</evidence>
<evidence type="ECO:0000259" key="15">
    <source>
        <dbReference type="PROSITE" id="PS51490"/>
    </source>
</evidence>
<evidence type="ECO:0000256" key="1">
    <source>
        <dbReference type="ARBA" id="ARBA00004141"/>
    </source>
</evidence>
<dbReference type="InterPro" id="IPR014710">
    <property type="entry name" value="RmlC-like_jellyroll"/>
</dbReference>
<feature type="domain" description="KHA" evidence="15">
    <location>
        <begin position="589"/>
        <end position="661"/>
    </location>
</feature>
<evidence type="ECO:0000256" key="9">
    <source>
        <dbReference type="ARBA" id="ARBA00022989"/>
    </source>
</evidence>
<evidence type="ECO:0000256" key="2">
    <source>
        <dbReference type="ARBA" id="ARBA00007929"/>
    </source>
</evidence>
<dbReference type="Gene3D" id="2.60.120.10">
    <property type="entry name" value="Jelly Rolls"/>
    <property type="match status" value="1"/>
</dbReference>
<dbReference type="PROSITE" id="PS51490">
    <property type="entry name" value="KHA"/>
    <property type="match status" value="1"/>
</dbReference>
<evidence type="ECO:0000256" key="6">
    <source>
        <dbReference type="ARBA" id="ARBA00022826"/>
    </source>
</evidence>
<dbReference type="CDD" id="cd00038">
    <property type="entry name" value="CAP_ED"/>
    <property type="match status" value="1"/>
</dbReference>
<feature type="transmembrane region" description="Helical" evidence="13">
    <location>
        <begin position="270"/>
        <end position="291"/>
    </location>
</feature>
<comment type="function">
    <text evidence="13">Potassium channel.</text>
</comment>
<keyword evidence="9 13" id="KW-1133">Transmembrane helix</keyword>
<comment type="domain">
    <text evidence="13">The segment S4 is probably the voltage-sensor and is characterized by a series of positively charged amino acids. The pore-forming region H5 is enclosed by the transmembrane segments S5 and S6 in the Shaker-type (1P/6TM) and contains the GYGD signature motif which seems to be involved in potassium selectivity.</text>
</comment>
<keyword evidence="3 13" id="KW-0813">Transport</keyword>
<dbReference type="PROSITE" id="PS50042">
    <property type="entry name" value="CNMP_BINDING_3"/>
    <property type="match status" value="1"/>
</dbReference>
<dbReference type="InterPro" id="IPR021789">
    <property type="entry name" value="KHA_dom"/>
</dbReference>
<gene>
    <name evidence="16" type="ORF">C2845_PM07G21050</name>
</gene>
<dbReference type="Pfam" id="PF00027">
    <property type="entry name" value="cNMP_binding"/>
    <property type="match status" value="1"/>
</dbReference>
<evidence type="ECO:0000313" key="17">
    <source>
        <dbReference type="Proteomes" id="UP000275267"/>
    </source>
</evidence>
<keyword evidence="6 13" id="KW-0631">Potassium channel</keyword>
<dbReference type="GO" id="GO:0005249">
    <property type="term" value="F:voltage-gated potassium channel activity"/>
    <property type="evidence" value="ECO:0007669"/>
    <property type="project" value="UniProtKB-UniRule"/>
</dbReference>
<dbReference type="Pfam" id="PF11834">
    <property type="entry name" value="KHA"/>
    <property type="match status" value="1"/>
</dbReference>
<feature type="transmembrane region" description="Helical" evidence="13">
    <location>
        <begin position="164"/>
        <end position="184"/>
    </location>
</feature>
<dbReference type="Pfam" id="PF00520">
    <property type="entry name" value="Ion_trans"/>
    <property type="match status" value="1"/>
</dbReference>
<evidence type="ECO:0000256" key="4">
    <source>
        <dbReference type="ARBA" id="ARBA00022538"/>
    </source>
</evidence>
<organism evidence="16 17">
    <name type="scientific">Panicum miliaceum</name>
    <name type="common">Proso millet</name>
    <name type="synonym">Broomcorn millet</name>
    <dbReference type="NCBI Taxonomy" id="4540"/>
    <lineage>
        <taxon>Eukaryota</taxon>
        <taxon>Viridiplantae</taxon>
        <taxon>Streptophyta</taxon>
        <taxon>Embryophyta</taxon>
        <taxon>Tracheophyta</taxon>
        <taxon>Spermatophyta</taxon>
        <taxon>Magnoliopsida</taxon>
        <taxon>Liliopsida</taxon>
        <taxon>Poales</taxon>
        <taxon>Poaceae</taxon>
        <taxon>PACMAD clade</taxon>
        <taxon>Panicoideae</taxon>
        <taxon>Panicodae</taxon>
        <taxon>Paniceae</taxon>
        <taxon>Panicinae</taxon>
        <taxon>Panicum</taxon>
        <taxon>Panicum sect. Panicum</taxon>
    </lineage>
</organism>
<evidence type="ECO:0000256" key="12">
    <source>
        <dbReference type="ARBA" id="ARBA00023303"/>
    </source>
</evidence>
<dbReference type="SMART" id="SM00100">
    <property type="entry name" value="cNMP"/>
    <property type="match status" value="1"/>
</dbReference>
<feature type="domain" description="Cyclic nucleotide-binding" evidence="14">
    <location>
        <begin position="405"/>
        <end position="525"/>
    </location>
</feature>
<dbReference type="PANTHER" id="PTHR45743">
    <property type="entry name" value="POTASSIUM CHANNEL AKT1"/>
    <property type="match status" value="1"/>
</dbReference>
<keyword evidence="8 13" id="KW-0630">Potassium</keyword>
<dbReference type="FunFam" id="1.10.287.70:FF:000123">
    <property type="entry name" value="Potassium channel KAT3"/>
    <property type="match status" value="1"/>
</dbReference>